<protein>
    <submittedName>
        <fullName evidence="1">Uncharacterized protein</fullName>
    </submittedName>
</protein>
<reference evidence="1" key="1">
    <citation type="submission" date="2014-11" db="EMBL/GenBank/DDBJ databases">
        <authorList>
            <person name="Amaro Gonzalez C."/>
        </authorList>
    </citation>
    <scope>NUCLEOTIDE SEQUENCE</scope>
</reference>
<name>A0A0E9PNJ5_ANGAN</name>
<dbReference type="AlphaFoldDB" id="A0A0E9PNJ5"/>
<evidence type="ECO:0000313" key="1">
    <source>
        <dbReference type="EMBL" id="JAH06079.1"/>
    </source>
</evidence>
<proteinExistence type="predicted"/>
<organism evidence="1">
    <name type="scientific">Anguilla anguilla</name>
    <name type="common">European freshwater eel</name>
    <name type="synonym">Muraena anguilla</name>
    <dbReference type="NCBI Taxonomy" id="7936"/>
    <lineage>
        <taxon>Eukaryota</taxon>
        <taxon>Metazoa</taxon>
        <taxon>Chordata</taxon>
        <taxon>Craniata</taxon>
        <taxon>Vertebrata</taxon>
        <taxon>Euteleostomi</taxon>
        <taxon>Actinopterygii</taxon>
        <taxon>Neopterygii</taxon>
        <taxon>Teleostei</taxon>
        <taxon>Anguilliformes</taxon>
        <taxon>Anguillidae</taxon>
        <taxon>Anguilla</taxon>
    </lineage>
</organism>
<reference evidence="1" key="2">
    <citation type="journal article" date="2015" name="Fish Shellfish Immunol.">
        <title>Early steps in the European eel (Anguilla anguilla)-Vibrio vulnificus interaction in the gills: Role of the RtxA13 toxin.</title>
        <authorList>
            <person name="Callol A."/>
            <person name="Pajuelo D."/>
            <person name="Ebbesson L."/>
            <person name="Teles M."/>
            <person name="MacKenzie S."/>
            <person name="Amaro C."/>
        </authorList>
    </citation>
    <scope>NUCLEOTIDE SEQUENCE</scope>
</reference>
<sequence length="25" mass="3074">MRNKLRRAFFFQCNANTMFKNNSSF</sequence>
<dbReference type="EMBL" id="GBXM01102498">
    <property type="protein sequence ID" value="JAH06079.1"/>
    <property type="molecule type" value="Transcribed_RNA"/>
</dbReference>
<accession>A0A0E9PNJ5</accession>